<dbReference type="AlphaFoldDB" id="A0A7R8D4V2"/>
<dbReference type="GO" id="GO:0004722">
    <property type="term" value="F:protein serine/threonine phosphatase activity"/>
    <property type="evidence" value="ECO:0007669"/>
    <property type="project" value="UniProtKB-EC"/>
</dbReference>
<dbReference type="GO" id="GO:0043409">
    <property type="term" value="P:negative regulation of MAPK cascade"/>
    <property type="evidence" value="ECO:0007669"/>
    <property type="project" value="TreeGrafter"/>
</dbReference>
<evidence type="ECO:0000313" key="2">
    <source>
        <dbReference type="Proteomes" id="UP000675881"/>
    </source>
</evidence>
<dbReference type="OrthoDB" id="253091at2759"/>
<name>A0A7R8D4V2_LEPSM</name>
<dbReference type="PANTHER" id="PTHR45682">
    <property type="entry name" value="AGAP008228-PA"/>
    <property type="match status" value="1"/>
</dbReference>
<dbReference type="SUPFAM" id="SSF52799">
    <property type="entry name" value="(Phosphotyrosine protein) phosphatases II"/>
    <property type="match status" value="1"/>
</dbReference>
<gene>
    <name evidence="1" type="ORF">LSAA_13830</name>
</gene>
<keyword evidence="1" id="KW-0378">Hydrolase</keyword>
<keyword evidence="2" id="KW-1185">Reference proteome</keyword>
<dbReference type="InterPro" id="IPR029021">
    <property type="entry name" value="Prot-tyrosine_phosphatase-like"/>
</dbReference>
<protein>
    <submittedName>
        <fullName evidence="1">(salmon louse) hypothetical protein</fullName>
        <ecNumber evidence="1">3.1.3.16</ecNumber>
        <ecNumber evidence="1">3.1.3.48</ecNumber>
    </submittedName>
</protein>
<organism evidence="1 2">
    <name type="scientific">Lepeophtheirus salmonis</name>
    <name type="common">Salmon louse</name>
    <name type="synonym">Caligus salmonis</name>
    <dbReference type="NCBI Taxonomy" id="72036"/>
    <lineage>
        <taxon>Eukaryota</taxon>
        <taxon>Metazoa</taxon>
        <taxon>Ecdysozoa</taxon>
        <taxon>Arthropoda</taxon>
        <taxon>Crustacea</taxon>
        <taxon>Multicrustacea</taxon>
        <taxon>Hexanauplia</taxon>
        <taxon>Copepoda</taxon>
        <taxon>Siphonostomatoida</taxon>
        <taxon>Caligidae</taxon>
        <taxon>Lepeophtheirus</taxon>
    </lineage>
</organism>
<evidence type="ECO:0000313" key="1">
    <source>
        <dbReference type="EMBL" id="CAF3029588.1"/>
    </source>
</evidence>
<dbReference type="EMBL" id="HG994587">
    <property type="protein sequence ID" value="CAF3029588.1"/>
    <property type="molecule type" value="Genomic_DNA"/>
</dbReference>
<sequence>MHQVRPEELKELLLKIPSPYQITDPKTSLQILKPHRDPEITNPKTIEDVKKFMEALTEDLEANIDEVYPDIYIGNKKILEDIDKLKEMGIKTILNAADGDKGLSYVPKSSLPPLEKYFDYYGLEINDAEVKHNTEILENYETATEIIDSALIKRGLTAEEAITLLKKKRDICPSNEGLTHIANYHNFTHGFPLVSGESLPMDPFRRLLRTIYGKLTDC</sequence>
<accession>A0A7R8D4V2</accession>
<dbReference type="GO" id="GO:0033549">
    <property type="term" value="F:MAP kinase phosphatase activity"/>
    <property type="evidence" value="ECO:0007669"/>
    <property type="project" value="TreeGrafter"/>
</dbReference>
<dbReference type="InterPro" id="IPR020405">
    <property type="entry name" value="Atypical_DUSP_subfamA"/>
</dbReference>
<dbReference type="EC" id="3.1.3.48" evidence="1"/>
<dbReference type="PANTHER" id="PTHR45682:SF1">
    <property type="entry name" value="DUAL SPECIFICITY PROTEIN PHOSPHATASE 3"/>
    <property type="match status" value="1"/>
</dbReference>
<dbReference type="GO" id="GO:0004725">
    <property type="term" value="F:protein tyrosine phosphatase activity"/>
    <property type="evidence" value="ECO:0007669"/>
    <property type="project" value="UniProtKB-EC"/>
</dbReference>
<proteinExistence type="predicted"/>
<dbReference type="GO" id="GO:0008138">
    <property type="term" value="F:protein tyrosine/serine/threonine phosphatase activity"/>
    <property type="evidence" value="ECO:0007669"/>
    <property type="project" value="InterPro"/>
</dbReference>
<dbReference type="Proteomes" id="UP000675881">
    <property type="component" value="Chromosome 8"/>
</dbReference>
<reference evidence="1" key="1">
    <citation type="submission" date="2021-02" db="EMBL/GenBank/DDBJ databases">
        <authorList>
            <person name="Bekaert M."/>
        </authorList>
    </citation>
    <scope>NUCLEOTIDE SEQUENCE</scope>
    <source>
        <strain evidence="1">IoA-00</strain>
    </source>
</reference>
<dbReference type="Gene3D" id="3.90.190.10">
    <property type="entry name" value="Protein tyrosine phosphatase superfamily"/>
    <property type="match status" value="1"/>
</dbReference>
<dbReference type="EC" id="3.1.3.16" evidence="1"/>
<dbReference type="GO" id="GO:0005737">
    <property type="term" value="C:cytoplasm"/>
    <property type="evidence" value="ECO:0007669"/>
    <property type="project" value="TreeGrafter"/>
</dbReference>